<keyword evidence="2" id="KW-0285">Flavoprotein</keyword>
<dbReference type="Pfam" id="PF22780">
    <property type="entry name" value="HI0933_like_1st"/>
    <property type="match status" value="1"/>
</dbReference>
<dbReference type="Gene3D" id="2.40.30.10">
    <property type="entry name" value="Translation factors"/>
    <property type="match status" value="1"/>
</dbReference>
<proteinExistence type="predicted"/>
<dbReference type="PANTHER" id="PTHR42887:SF2">
    <property type="entry name" value="OS12G0638800 PROTEIN"/>
    <property type="match status" value="1"/>
</dbReference>
<dbReference type="InterPro" id="IPR023166">
    <property type="entry name" value="BaiN-like_dom_sf"/>
</dbReference>
<evidence type="ECO:0000256" key="1">
    <source>
        <dbReference type="ARBA" id="ARBA00001974"/>
    </source>
</evidence>
<dbReference type="SUPFAM" id="SSF51905">
    <property type="entry name" value="FAD/NAD(P)-binding domain"/>
    <property type="match status" value="1"/>
</dbReference>
<comment type="caution">
    <text evidence="6">The sequence shown here is derived from an EMBL/GenBank/DDBJ whole genome shotgun (WGS) entry which is preliminary data.</text>
</comment>
<organism evidence="6 7">
    <name type="scientific">Candidatus Flavonifractor intestinigallinarum</name>
    <dbReference type="NCBI Taxonomy" id="2838586"/>
    <lineage>
        <taxon>Bacteria</taxon>
        <taxon>Bacillati</taxon>
        <taxon>Bacillota</taxon>
        <taxon>Clostridia</taxon>
        <taxon>Eubacteriales</taxon>
        <taxon>Oscillospiraceae</taxon>
        <taxon>Flavonifractor</taxon>
    </lineage>
</organism>
<evidence type="ECO:0000259" key="4">
    <source>
        <dbReference type="Pfam" id="PF03486"/>
    </source>
</evidence>
<keyword evidence="3" id="KW-0274">FAD</keyword>
<dbReference type="InterPro" id="IPR055178">
    <property type="entry name" value="RsdA/BaiN/AoA(So)-like_dom"/>
</dbReference>
<protein>
    <submittedName>
        <fullName evidence="6">NAD(P)/FAD-dependent oxidoreductase</fullName>
    </submittedName>
</protein>
<feature type="domain" description="RsdA/BaiN/AoA(So)-like Rossmann fold-like" evidence="4">
    <location>
        <begin position="3"/>
        <end position="404"/>
    </location>
</feature>
<comment type="cofactor">
    <cofactor evidence="1">
        <name>FAD</name>
        <dbReference type="ChEBI" id="CHEBI:57692"/>
    </cofactor>
</comment>
<reference evidence="6" key="2">
    <citation type="submission" date="2021-04" db="EMBL/GenBank/DDBJ databases">
        <authorList>
            <person name="Gilroy R."/>
        </authorList>
    </citation>
    <scope>NUCLEOTIDE SEQUENCE</scope>
    <source>
        <strain evidence="6">CHK192-8294</strain>
    </source>
</reference>
<dbReference type="EMBL" id="DWXO01000032">
    <property type="protein sequence ID" value="HJB80005.1"/>
    <property type="molecule type" value="Genomic_DNA"/>
</dbReference>
<evidence type="ECO:0000259" key="5">
    <source>
        <dbReference type="Pfam" id="PF22780"/>
    </source>
</evidence>
<evidence type="ECO:0000313" key="6">
    <source>
        <dbReference type="EMBL" id="HJB80005.1"/>
    </source>
</evidence>
<reference evidence="6" key="1">
    <citation type="journal article" date="2021" name="PeerJ">
        <title>Extensive microbial diversity within the chicken gut microbiome revealed by metagenomics and culture.</title>
        <authorList>
            <person name="Gilroy R."/>
            <person name="Ravi A."/>
            <person name="Getino M."/>
            <person name="Pursley I."/>
            <person name="Horton D.L."/>
            <person name="Alikhan N.F."/>
            <person name="Baker D."/>
            <person name="Gharbi K."/>
            <person name="Hall N."/>
            <person name="Watson M."/>
            <person name="Adriaenssens E.M."/>
            <person name="Foster-Nyarko E."/>
            <person name="Jarju S."/>
            <person name="Secka A."/>
            <person name="Antonio M."/>
            <person name="Oren A."/>
            <person name="Chaudhuri R.R."/>
            <person name="La Ragione R."/>
            <person name="Hildebrand F."/>
            <person name="Pallen M.J."/>
        </authorList>
    </citation>
    <scope>NUCLEOTIDE SEQUENCE</scope>
    <source>
        <strain evidence="6">CHK192-8294</strain>
    </source>
</reference>
<gene>
    <name evidence="6" type="ORF">H9712_03370</name>
</gene>
<dbReference type="Proteomes" id="UP000823921">
    <property type="component" value="Unassembled WGS sequence"/>
</dbReference>
<evidence type="ECO:0000313" key="7">
    <source>
        <dbReference type="Proteomes" id="UP000823921"/>
    </source>
</evidence>
<sequence length="415" mass="44562">MSEIIVIGGGAAGCMAALTAAQRGATVTLLERNPKLGRKLYITGKGRCNVTNHCTVGELLQNIPGNGRFLTSAATRFPPEEAEAFFEGLGVPLKVERGNRVFPQSDRAADIIDALLRALRKARVDIVQDRAIGLILEEGHITGVKGEKGTYPCKAVIIATGGVSYPLTGSTGDGYDFARALGHTIVEPWASLVPLVAEQDFCARMQGLSLRNVAIQVKNSKKKTVYAEQGELLFTHFGLSGPLILSASAHMRDMGREHYYILLDLKPALDQEKLDARVLRDLGEGANKDFRHVLEGLVPRLMVPVVLELTDIPGDLKANSVTKQQRRRLVETLKCIRIDISGPRPIAEAIVTAGGVKTGEVDPHTMASKKADGVFFAGEVLDVDAYTGGFNLQIAWSTGRAAGQGATESLSPSKE</sequence>
<dbReference type="PANTHER" id="PTHR42887">
    <property type="entry name" value="OS12G0638800 PROTEIN"/>
    <property type="match status" value="1"/>
</dbReference>
<dbReference type="InterPro" id="IPR057661">
    <property type="entry name" value="RsdA/BaiN/AoA(So)_Rossmann"/>
</dbReference>
<dbReference type="NCBIfam" id="TIGR00275">
    <property type="entry name" value="aminoacetone oxidase family FAD-binding enzyme"/>
    <property type="match status" value="1"/>
</dbReference>
<dbReference type="Gene3D" id="3.50.50.60">
    <property type="entry name" value="FAD/NAD(P)-binding domain"/>
    <property type="match status" value="1"/>
</dbReference>
<accession>A0A9D2MLN0</accession>
<feature type="domain" description="RsdA/BaiN/AoA(So)-like insert" evidence="5">
    <location>
        <begin position="190"/>
        <end position="351"/>
    </location>
</feature>
<evidence type="ECO:0000256" key="2">
    <source>
        <dbReference type="ARBA" id="ARBA00022630"/>
    </source>
</evidence>
<dbReference type="SUPFAM" id="SSF160996">
    <property type="entry name" value="HI0933 insert domain-like"/>
    <property type="match status" value="1"/>
</dbReference>
<dbReference type="Pfam" id="PF03486">
    <property type="entry name" value="HI0933_like"/>
    <property type="match status" value="1"/>
</dbReference>
<dbReference type="Gene3D" id="1.10.8.260">
    <property type="entry name" value="HI0933 insert domain-like"/>
    <property type="match status" value="1"/>
</dbReference>
<dbReference type="PRINTS" id="PR00411">
    <property type="entry name" value="PNDRDTASEI"/>
</dbReference>
<dbReference type="InterPro" id="IPR036188">
    <property type="entry name" value="FAD/NAD-bd_sf"/>
</dbReference>
<dbReference type="InterPro" id="IPR004792">
    <property type="entry name" value="BaiN-like"/>
</dbReference>
<name>A0A9D2MLN0_9FIRM</name>
<dbReference type="PRINTS" id="PR00368">
    <property type="entry name" value="FADPNR"/>
</dbReference>
<dbReference type="AlphaFoldDB" id="A0A9D2MLN0"/>
<evidence type="ECO:0000256" key="3">
    <source>
        <dbReference type="ARBA" id="ARBA00022827"/>
    </source>
</evidence>